<accession>A0A3Q0JGE4</accession>
<evidence type="ECO:0000313" key="7">
    <source>
        <dbReference type="RefSeq" id="XP_026685760.1"/>
    </source>
</evidence>
<dbReference type="InterPro" id="IPR029034">
    <property type="entry name" value="Cystine-knot_cytokine"/>
</dbReference>
<dbReference type="InterPro" id="IPR010345">
    <property type="entry name" value="IL-17_fam"/>
</dbReference>
<proteinExistence type="inferred from homology"/>
<dbReference type="GeneID" id="113471079"/>
<dbReference type="KEGG" id="dci:113471079"/>
<evidence type="ECO:0000256" key="5">
    <source>
        <dbReference type="SAM" id="Phobius"/>
    </source>
</evidence>
<sequence length="333" mass="37752">MSLTYRIKIEMHLTRHLSHFINIFIICCLVFVQYSKAVPLAVKQINLKSHTEFSLGKKLRDSSVSAMPNHRIVENINLNYLLRRQVVRNRTGAEVARIETIRVIPDRSSLATRHATRNRIKGVLFLNSKRNGSTPTTSGRWSKDQVSRAMASVRNLLGVNISPIVGQQIVGQVPEDQTKLFSDLQNELLTILQLGLPSGPKLQVQSDKKGKLFRLRREAPEDDSSGARKKRFSGYKMFLDKTEKTSMLCPYVIEKDVNEQRFPKTINRIKCKFENCLCSNKGSFRCTQLWTKYEVQFKGSVGTDEVDVEHSCVCATSQSVNAHDIELPGNLVS</sequence>
<keyword evidence="4" id="KW-0732">Signal</keyword>
<dbReference type="RefSeq" id="XP_026685760.1">
    <property type="nucleotide sequence ID" value="XM_026829959.1"/>
</dbReference>
<comment type="subcellular location">
    <subcellularLocation>
        <location evidence="1">Secreted</location>
    </subcellularLocation>
</comment>
<keyword evidence="5" id="KW-0472">Membrane</keyword>
<name>A0A3Q0JGE4_DIACI</name>
<evidence type="ECO:0000256" key="4">
    <source>
        <dbReference type="ARBA" id="ARBA00022729"/>
    </source>
</evidence>
<evidence type="ECO:0000256" key="3">
    <source>
        <dbReference type="ARBA" id="ARBA00022525"/>
    </source>
</evidence>
<keyword evidence="6" id="KW-1185">Reference proteome</keyword>
<dbReference type="GO" id="GO:0005125">
    <property type="term" value="F:cytokine activity"/>
    <property type="evidence" value="ECO:0007669"/>
    <property type="project" value="InterPro"/>
</dbReference>
<comment type="similarity">
    <text evidence="2">Belongs to the IL-17 family.</text>
</comment>
<keyword evidence="5" id="KW-0812">Transmembrane</keyword>
<dbReference type="AlphaFoldDB" id="A0A3Q0JGE4"/>
<organism evidence="6 7">
    <name type="scientific">Diaphorina citri</name>
    <name type="common">Asian citrus psyllid</name>
    <dbReference type="NCBI Taxonomy" id="121845"/>
    <lineage>
        <taxon>Eukaryota</taxon>
        <taxon>Metazoa</taxon>
        <taxon>Ecdysozoa</taxon>
        <taxon>Arthropoda</taxon>
        <taxon>Hexapoda</taxon>
        <taxon>Insecta</taxon>
        <taxon>Pterygota</taxon>
        <taxon>Neoptera</taxon>
        <taxon>Paraneoptera</taxon>
        <taxon>Hemiptera</taxon>
        <taxon>Sternorrhyncha</taxon>
        <taxon>Psylloidea</taxon>
        <taxon>Psyllidae</taxon>
        <taxon>Diaphorininae</taxon>
        <taxon>Diaphorina</taxon>
    </lineage>
</organism>
<dbReference type="Pfam" id="PF06083">
    <property type="entry name" value="IL17"/>
    <property type="match status" value="1"/>
</dbReference>
<dbReference type="Gene3D" id="2.10.90.10">
    <property type="entry name" value="Cystine-knot cytokines"/>
    <property type="match status" value="1"/>
</dbReference>
<dbReference type="GO" id="GO:0005576">
    <property type="term" value="C:extracellular region"/>
    <property type="evidence" value="ECO:0007669"/>
    <property type="project" value="UniProtKB-SubCell"/>
</dbReference>
<evidence type="ECO:0000256" key="2">
    <source>
        <dbReference type="ARBA" id="ARBA00007236"/>
    </source>
</evidence>
<evidence type="ECO:0000256" key="1">
    <source>
        <dbReference type="ARBA" id="ARBA00004613"/>
    </source>
</evidence>
<keyword evidence="3" id="KW-0964">Secreted</keyword>
<feature type="transmembrane region" description="Helical" evidence="5">
    <location>
        <begin position="20"/>
        <end position="42"/>
    </location>
</feature>
<keyword evidence="5" id="KW-1133">Transmembrane helix</keyword>
<protein>
    <submittedName>
        <fullName evidence="7">Uncharacterized protein LOC113471079</fullName>
    </submittedName>
</protein>
<evidence type="ECO:0000313" key="6">
    <source>
        <dbReference type="Proteomes" id="UP000079169"/>
    </source>
</evidence>
<dbReference type="PaxDb" id="121845-A0A3Q0JGE4"/>
<dbReference type="SUPFAM" id="SSF57501">
    <property type="entry name" value="Cystine-knot cytokines"/>
    <property type="match status" value="1"/>
</dbReference>
<gene>
    <name evidence="7" type="primary">LOC113471079</name>
</gene>
<reference evidence="7" key="1">
    <citation type="submission" date="2025-08" db="UniProtKB">
        <authorList>
            <consortium name="RefSeq"/>
        </authorList>
    </citation>
    <scope>IDENTIFICATION</scope>
</reference>
<dbReference type="Proteomes" id="UP000079169">
    <property type="component" value="Unplaced"/>
</dbReference>